<dbReference type="STRING" id="764103.G7E8N8"/>
<dbReference type="HOGENOM" id="CLU_047849_0_1_1"/>
<organism evidence="3 4">
    <name type="scientific">Mixia osmundae (strain CBS 9802 / IAM 14324 / JCM 22182 / KY 12970)</name>
    <dbReference type="NCBI Taxonomy" id="764103"/>
    <lineage>
        <taxon>Eukaryota</taxon>
        <taxon>Fungi</taxon>
        <taxon>Dikarya</taxon>
        <taxon>Basidiomycota</taxon>
        <taxon>Pucciniomycotina</taxon>
        <taxon>Mixiomycetes</taxon>
        <taxon>Mixiales</taxon>
        <taxon>Mixiaceae</taxon>
        <taxon>Mixia</taxon>
    </lineage>
</organism>
<evidence type="ECO:0000313" key="4">
    <source>
        <dbReference type="Proteomes" id="UP000009131"/>
    </source>
</evidence>
<keyword evidence="4" id="KW-1185">Reference proteome</keyword>
<name>G7E8N8_MIXOS</name>
<dbReference type="EMBL" id="BABT02000220">
    <property type="protein sequence ID" value="GAA99506.1"/>
    <property type="molecule type" value="Genomic_DNA"/>
</dbReference>
<gene>
    <name evidence="3" type="primary">Mo06207</name>
    <name evidence="3" type="ORF">E5Q_06207</name>
</gene>
<dbReference type="PANTHER" id="PTHR34826">
    <property type="entry name" value="UPF0590 PROTEIN C409.17C"/>
    <property type="match status" value="1"/>
</dbReference>
<dbReference type="eggNOG" id="ENOG502RXNE">
    <property type="taxonomic scope" value="Eukaryota"/>
</dbReference>
<dbReference type="Proteomes" id="UP000009131">
    <property type="component" value="Unassembled WGS sequence"/>
</dbReference>
<evidence type="ECO:0000256" key="1">
    <source>
        <dbReference type="SAM" id="MobiDB-lite"/>
    </source>
</evidence>
<dbReference type="Pfam" id="PF08588">
    <property type="entry name" value="Duc1"/>
    <property type="match status" value="1"/>
</dbReference>
<sequence>MPPHLKITAGPSQHQLATLAVNHDVSKPTRIESDEFDGYITVRIASFEGDSGNVERLSSPESGYFEKHKGLTWSIHIQGRFLKPVKSHELVFGNTFDRPLRDSLPYGTSVALRFVNLIDPSLKHDLYGDKPWAFSPLLATMNFVNTRRLESDESTPEWQPDQPKEDATSLLPSEDAEKEHLLGQVNARRKYFGNAQHSIELTSTDLVSCDFCNGFIDFNTLSVHLPGFSISLAKYWDGQPVRYVCQTEDGKRTFFVVVFDIIDESILAEKGLAAADRQPSKTSAETEATASESKPEPSPHATVGEQATTSKADLPPSDGLDLGID</sequence>
<feature type="compositionally biased region" description="Low complexity" evidence="1">
    <location>
        <begin position="282"/>
        <end position="292"/>
    </location>
</feature>
<reference evidence="3 4" key="1">
    <citation type="journal article" date="2011" name="J. Gen. Appl. Microbiol.">
        <title>Draft genome sequencing of the enigmatic basidiomycete Mixia osmundae.</title>
        <authorList>
            <person name="Nishida H."/>
            <person name="Nagatsuka Y."/>
            <person name="Sugiyama J."/>
        </authorList>
    </citation>
    <scope>NUCLEOTIDE SEQUENCE [LARGE SCALE GENOMIC DNA]</scope>
    <source>
        <strain evidence="4">CBS 9802 / IAM 14324 / JCM 22182 / KY 12970</strain>
    </source>
</reference>
<dbReference type="AlphaFoldDB" id="G7E8N8"/>
<dbReference type="RefSeq" id="XP_014568362.1">
    <property type="nucleotide sequence ID" value="XM_014712876.1"/>
</dbReference>
<comment type="caution">
    <text evidence="3">The sequence shown here is derived from an EMBL/GenBank/DDBJ whole genome shotgun (WGS) entry which is preliminary data.</text>
</comment>
<feature type="region of interest" description="Disordered" evidence="1">
    <location>
        <begin position="150"/>
        <end position="169"/>
    </location>
</feature>
<dbReference type="OMA" id="DRQGITW"/>
<proteinExistence type="predicted"/>
<protein>
    <recommendedName>
        <fullName evidence="2">Domain of unknown function at the cortex 1 domain-containing protein</fullName>
    </recommendedName>
</protein>
<feature type="region of interest" description="Disordered" evidence="1">
    <location>
        <begin position="273"/>
        <end position="325"/>
    </location>
</feature>
<dbReference type="PANTHER" id="PTHR34826:SF2">
    <property type="entry name" value="UPF0590 PROTEIN C409.17C"/>
    <property type="match status" value="1"/>
</dbReference>
<feature type="domain" description="Domain of unknown function at the cortex 1" evidence="2">
    <location>
        <begin position="5"/>
        <end position="261"/>
    </location>
</feature>
<dbReference type="InterPro" id="IPR013897">
    <property type="entry name" value="Duc1"/>
</dbReference>
<evidence type="ECO:0000313" key="3">
    <source>
        <dbReference type="EMBL" id="GAA99506.1"/>
    </source>
</evidence>
<evidence type="ECO:0000259" key="2">
    <source>
        <dbReference type="Pfam" id="PF08588"/>
    </source>
</evidence>
<dbReference type="InParanoid" id="G7E8N8"/>
<accession>G7E8N8</accession>
<dbReference type="OrthoDB" id="2119945at2759"/>
<reference evidence="3 4" key="2">
    <citation type="journal article" date="2012" name="Open Biol.">
        <title>Characteristics of nucleosomes and linker DNA regions on the genome of the basidiomycete Mixia osmundae revealed by mono- and dinucleosome mapping.</title>
        <authorList>
            <person name="Nishida H."/>
            <person name="Kondo S."/>
            <person name="Matsumoto T."/>
            <person name="Suzuki Y."/>
            <person name="Yoshikawa H."/>
            <person name="Taylor T.D."/>
            <person name="Sugiyama J."/>
        </authorList>
    </citation>
    <scope>NUCLEOTIDE SEQUENCE [LARGE SCALE GENOMIC DNA]</scope>
    <source>
        <strain evidence="4">CBS 9802 / IAM 14324 / JCM 22182 / KY 12970</strain>
    </source>
</reference>